<evidence type="ECO:0000256" key="1">
    <source>
        <dbReference type="SAM" id="Phobius"/>
    </source>
</evidence>
<keyword evidence="1" id="KW-1133">Transmembrane helix</keyword>
<evidence type="ECO:0000313" key="2">
    <source>
        <dbReference type="EMBL" id="GAE01692.1"/>
    </source>
</evidence>
<accession>A0A0S6U4Z8</accession>
<feature type="transmembrane region" description="Helical" evidence="1">
    <location>
        <begin position="23"/>
        <end position="46"/>
    </location>
</feature>
<keyword evidence="1" id="KW-0472">Membrane</keyword>
<gene>
    <name evidence="2" type="ORF">CBO05C_1382</name>
</gene>
<dbReference type="RefSeq" id="WP_242831622.1">
    <property type="nucleotide sequence ID" value="NZ_DF384213.1"/>
</dbReference>
<organism evidence="2">
    <name type="scientific">Clostridium botulinum B str. Osaka05</name>
    <dbReference type="NCBI Taxonomy" id="1407017"/>
    <lineage>
        <taxon>Bacteria</taxon>
        <taxon>Bacillati</taxon>
        <taxon>Bacillota</taxon>
        <taxon>Clostridia</taxon>
        <taxon>Eubacteriales</taxon>
        <taxon>Clostridiaceae</taxon>
        <taxon>Clostridium</taxon>
    </lineage>
</organism>
<dbReference type="Proteomes" id="UP000054164">
    <property type="component" value="Unassembled WGS sequence"/>
</dbReference>
<keyword evidence="1" id="KW-0812">Transmembrane</keyword>
<proteinExistence type="predicted"/>
<protein>
    <submittedName>
        <fullName evidence="2">Uncharacterized protein</fullName>
    </submittedName>
</protein>
<reference evidence="2" key="1">
    <citation type="submission" date="2013-10" db="EMBL/GenBank/DDBJ databases">
        <title>Draft genome sequence of Clostridium botulinum type B strain Osaka05.</title>
        <authorList>
            <person name="Sakaguchi Y."/>
            <person name="Hosomi K."/>
            <person name="Uchiyama J."/>
            <person name="Ogura Y."/>
            <person name="Sakaguchi M."/>
            <person name="Kohda T."/>
            <person name="Mukamoto M."/>
            <person name="Misawa N."/>
            <person name="Matsuzaki S."/>
            <person name="Hayashi T."/>
            <person name="Kozaki S."/>
        </authorList>
    </citation>
    <scope>NUCLEOTIDE SEQUENCE</scope>
    <source>
        <strain evidence="2">Osaka05</strain>
    </source>
</reference>
<dbReference type="HOGENOM" id="CLU_1105651_0_0_9"/>
<dbReference type="AlphaFoldDB" id="A0A0S6U4Z8"/>
<feature type="transmembrane region" description="Helical" evidence="1">
    <location>
        <begin position="52"/>
        <end position="72"/>
    </location>
</feature>
<name>A0A0S6U4Z8_CLOBO</name>
<dbReference type="EMBL" id="DF384213">
    <property type="protein sequence ID" value="GAE01692.1"/>
    <property type="molecule type" value="Genomic_DNA"/>
</dbReference>
<sequence>MSKIINLNEGGIKENIESINKRLVLAYSILIVIFVAFIAFDFYISYLSDPEFFIRPALLFVIIMSPFIIYSLTKLIKTKIYLNDFTKCPVYKRISEIHNLNNIPEFEKFDRTVTKEVNNNLLFNFKKSKIMGTESFIITYGLPVNSEFNVFDPSKLLLVVFNPVTISDLVIKPRSKAKTSHELILYFEDRAFLLFANTKKEGQEIADNLANTYKVLQGNNLQLERFYEKDREKFIQSCREQIKNIYSSSNF</sequence>